<evidence type="ECO:0000313" key="1">
    <source>
        <dbReference type="EMBL" id="KAF8405515.1"/>
    </source>
</evidence>
<dbReference type="EMBL" id="JABCRI010000006">
    <property type="protein sequence ID" value="KAF8405515.1"/>
    <property type="molecule type" value="Genomic_DNA"/>
</dbReference>
<dbReference type="GO" id="GO:0048367">
    <property type="term" value="P:shoot system development"/>
    <property type="evidence" value="ECO:0007669"/>
    <property type="project" value="InterPro"/>
</dbReference>
<dbReference type="OrthoDB" id="1701699at2759"/>
<dbReference type="Pfam" id="PF03087">
    <property type="entry name" value="BPS1"/>
    <property type="match status" value="2"/>
</dbReference>
<comment type="caution">
    <text evidence="1">The sequence shown here is derived from an EMBL/GenBank/DDBJ whole genome shotgun (WGS) entry which is preliminary data.</text>
</comment>
<protein>
    <submittedName>
        <fullName evidence="1">Uncharacterized protein</fullName>
    </submittedName>
</protein>
<dbReference type="AlphaFoldDB" id="A0A834ZE87"/>
<gene>
    <name evidence="1" type="ORF">HHK36_010422</name>
</gene>
<reference evidence="1 2" key="1">
    <citation type="submission" date="2020-04" db="EMBL/GenBank/DDBJ databases">
        <title>Plant Genome Project.</title>
        <authorList>
            <person name="Zhang R.-G."/>
        </authorList>
    </citation>
    <scope>NUCLEOTIDE SEQUENCE [LARGE SCALE GENOMIC DNA]</scope>
    <source>
        <strain evidence="1">YNK0</strain>
        <tissue evidence="1">Leaf</tissue>
    </source>
</reference>
<keyword evidence="2" id="KW-1185">Reference proteome</keyword>
<name>A0A834ZE87_TETSI</name>
<evidence type="ECO:0000313" key="2">
    <source>
        <dbReference type="Proteomes" id="UP000655225"/>
    </source>
</evidence>
<sequence length="599" mass="67064">MAAYPLNTRSPYHARSISLPSRSHPLTLRVEEQLHRLRASEATASSSSICRTLDGLKELYDSVGDLLQLPLTQQALAPQRHEKWIDEVLDGSVMLLDVCGITRDVLLQMKESVHGLQSSLRRKKYAEFGLEHDVSAYMACRRKVKKTIRKCLGDWKRTQNKRAFSSVLDKDGGLVAMASVLREVEAITFTVFESLLSFVYGPKAQSKQSGWSLVSKLMHTKRVACDGEVVDICEMDRVDVTLCSLIHHKSQKGTSVLNIQNVQKQLEVLELSIHGLEDGVESIFRAGGGLMQLGKMAASLAIPKSPCHARSISLPSRSHPLTLSIEEQLHRLRASEATSSLSVPSSICRKLSALDDLYEHVDDMLHLPLIQRVLSHYPHEKWVDEVLDGSLRLLEVCGTSRDFLLQMKECVQDLESSLSRKRVGEFGLANEVQAYIISRKKASKGIRKCFENLKRMESKCAFSNSLLDKDDYGLVAMVSVLREVEAITLSVLKSILSFESSPKTRSKPSGWYLVSKFIQTKRVACEGEGEDVGEMEKLDVALCALLNRQKSCKDIGVVQNAQKRLEALELSIQSLEEGVECMFRRLIRTRVSLLNILNQ</sequence>
<proteinExistence type="predicted"/>
<dbReference type="Proteomes" id="UP000655225">
    <property type="component" value="Unassembled WGS sequence"/>
</dbReference>
<dbReference type="PANTHER" id="PTHR33070:SF115">
    <property type="entry name" value="T23E18.15"/>
    <property type="match status" value="1"/>
</dbReference>
<dbReference type="InterPro" id="IPR004320">
    <property type="entry name" value="BPS1_pln"/>
</dbReference>
<dbReference type="OMA" id="CEREHED"/>
<accession>A0A834ZE87</accession>
<dbReference type="PANTHER" id="PTHR33070">
    <property type="entry name" value="OS06G0725500 PROTEIN"/>
    <property type="match status" value="1"/>
</dbReference>
<dbReference type="GO" id="GO:0048364">
    <property type="term" value="P:root development"/>
    <property type="evidence" value="ECO:0007669"/>
    <property type="project" value="InterPro"/>
</dbReference>
<organism evidence="1 2">
    <name type="scientific">Tetracentron sinense</name>
    <name type="common">Spur-leaf</name>
    <dbReference type="NCBI Taxonomy" id="13715"/>
    <lineage>
        <taxon>Eukaryota</taxon>
        <taxon>Viridiplantae</taxon>
        <taxon>Streptophyta</taxon>
        <taxon>Embryophyta</taxon>
        <taxon>Tracheophyta</taxon>
        <taxon>Spermatophyta</taxon>
        <taxon>Magnoliopsida</taxon>
        <taxon>Trochodendrales</taxon>
        <taxon>Trochodendraceae</taxon>
        <taxon>Tetracentron</taxon>
    </lineage>
</organism>